<dbReference type="EMBL" id="DRBW01000247">
    <property type="protein sequence ID" value="HDM90881.1"/>
    <property type="molecule type" value="Genomic_DNA"/>
</dbReference>
<dbReference type="AlphaFoldDB" id="A0A7C0XA74"/>
<dbReference type="InterPro" id="IPR027417">
    <property type="entry name" value="P-loop_NTPase"/>
</dbReference>
<evidence type="ECO:0000313" key="1">
    <source>
        <dbReference type="EMBL" id="HDM90881.1"/>
    </source>
</evidence>
<accession>A0A7C0XA74</accession>
<dbReference type="Proteomes" id="UP000885931">
    <property type="component" value="Unassembled WGS sequence"/>
</dbReference>
<dbReference type="Gene3D" id="3.40.50.300">
    <property type="entry name" value="P-loop containing nucleotide triphosphate hydrolases"/>
    <property type="match status" value="2"/>
</dbReference>
<organism evidence="1">
    <name type="scientific">candidate division WOR-3 bacterium</name>
    <dbReference type="NCBI Taxonomy" id="2052148"/>
    <lineage>
        <taxon>Bacteria</taxon>
        <taxon>Bacteria division WOR-3</taxon>
    </lineage>
</organism>
<name>A0A7C0XA74_UNCW3</name>
<keyword evidence="1" id="KW-0547">Nucleotide-binding</keyword>
<dbReference type="Pfam" id="PF13671">
    <property type="entry name" value="AAA_33"/>
    <property type="match status" value="1"/>
</dbReference>
<dbReference type="GO" id="GO:0005524">
    <property type="term" value="F:ATP binding"/>
    <property type="evidence" value="ECO:0007669"/>
    <property type="project" value="UniProtKB-KW"/>
</dbReference>
<sequence>MEEKRKNKTPVPPTFWLLIGLIGSGKTTFSRKLWAKDPENTIRVCLDDIIQMMSFYNYSLELKPLYGEFERIPIVKGLLYGYNVVVDRTNLTREIRAYFLHIPRKIRELASGLYDVILSEETGLFPGNRERLLQAVSSFLERQRSDEDEDIVSAFLEIVERKLDEAKEIPLFGEERIPGLLEHLDRLKKLKIVGVYFDIPPDICLERRLKDPLNKLREQTRRVDWKSVLDKMLMMLEVPSLEEGFNEILYVDETGNVRKS</sequence>
<dbReference type="SUPFAM" id="SSF52540">
    <property type="entry name" value="P-loop containing nucleoside triphosphate hydrolases"/>
    <property type="match status" value="1"/>
</dbReference>
<reference evidence="1" key="1">
    <citation type="journal article" date="2020" name="mSystems">
        <title>Genome- and Community-Level Interaction Insights into Carbon Utilization and Element Cycling Functions of Hydrothermarchaeota in Hydrothermal Sediment.</title>
        <authorList>
            <person name="Zhou Z."/>
            <person name="Liu Y."/>
            <person name="Xu W."/>
            <person name="Pan J."/>
            <person name="Luo Z.H."/>
            <person name="Li M."/>
        </authorList>
    </citation>
    <scope>NUCLEOTIDE SEQUENCE [LARGE SCALE GENOMIC DNA]</scope>
    <source>
        <strain evidence="1">HyVt-237</strain>
    </source>
</reference>
<protein>
    <submittedName>
        <fullName evidence="1">ATP-binding protein</fullName>
    </submittedName>
</protein>
<proteinExistence type="predicted"/>
<gene>
    <name evidence="1" type="ORF">ENG67_06725</name>
</gene>
<comment type="caution">
    <text evidence="1">The sequence shown here is derived from an EMBL/GenBank/DDBJ whole genome shotgun (WGS) entry which is preliminary data.</text>
</comment>
<keyword evidence="1" id="KW-0067">ATP-binding</keyword>